<feature type="region of interest" description="Disordered" evidence="1">
    <location>
        <begin position="271"/>
        <end position="304"/>
    </location>
</feature>
<reference evidence="2 3" key="1">
    <citation type="submission" date="2013-03" db="EMBL/GenBank/DDBJ databases">
        <title>The Genome Sequence of Capronia coronata CBS 617.96.</title>
        <authorList>
            <consortium name="The Broad Institute Genomics Platform"/>
            <person name="Cuomo C."/>
            <person name="de Hoog S."/>
            <person name="Gorbushina A."/>
            <person name="Walker B."/>
            <person name="Young S.K."/>
            <person name="Zeng Q."/>
            <person name="Gargeya S."/>
            <person name="Fitzgerald M."/>
            <person name="Haas B."/>
            <person name="Abouelleil A."/>
            <person name="Allen A.W."/>
            <person name="Alvarado L."/>
            <person name="Arachchi H.M."/>
            <person name="Berlin A.M."/>
            <person name="Chapman S.B."/>
            <person name="Gainer-Dewar J."/>
            <person name="Goldberg J."/>
            <person name="Griggs A."/>
            <person name="Gujja S."/>
            <person name="Hansen M."/>
            <person name="Howarth C."/>
            <person name="Imamovic A."/>
            <person name="Ireland A."/>
            <person name="Larimer J."/>
            <person name="McCowan C."/>
            <person name="Murphy C."/>
            <person name="Pearson M."/>
            <person name="Poon T.W."/>
            <person name="Priest M."/>
            <person name="Roberts A."/>
            <person name="Saif S."/>
            <person name="Shea T."/>
            <person name="Sisk P."/>
            <person name="Sykes S."/>
            <person name="Wortman J."/>
            <person name="Nusbaum C."/>
            <person name="Birren B."/>
        </authorList>
    </citation>
    <scope>NUCLEOTIDE SEQUENCE [LARGE SCALE GENOMIC DNA]</scope>
    <source>
        <strain evidence="2 3">CBS 617.96</strain>
    </source>
</reference>
<feature type="compositionally biased region" description="Low complexity" evidence="1">
    <location>
        <begin position="280"/>
        <end position="289"/>
    </location>
</feature>
<evidence type="ECO:0000313" key="3">
    <source>
        <dbReference type="Proteomes" id="UP000019484"/>
    </source>
</evidence>
<dbReference type="EMBL" id="AMWN01000004">
    <property type="protein sequence ID" value="EXJ87786.1"/>
    <property type="molecule type" value="Genomic_DNA"/>
</dbReference>
<evidence type="ECO:0000256" key="1">
    <source>
        <dbReference type="SAM" id="MobiDB-lite"/>
    </source>
</evidence>
<accession>W9YEU9</accession>
<comment type="caution">
    <text evidence="2">The sequence shown here is derived from an EMBL/GenBank/DDBJ whole genome shotgun (WGS) entry which is preliminary data.</text>
</comment>
<dbReference type="RefSeq" id="XP_007723792.1">
    <property type="nucleotide sequence ID" value="XM_007725602.1"/>
</dbReference>
<sequence>MARGAEGKMKLESGELAMAALVADSFTEMFAGSAVQGCSLESLLPSHPALVQLPSAELEDRLPHKTAALSTVNNASILHIHVPCYSGLLHRYNLCSPPGASVRDVPVIGPGLANLYLNLLQTVNSSPPRADGDASIPGVHYQRRESPATDRFTTNYYFADGSYGSITCGNYTTVAGDHVNLVTGDYELANGQRGNIYQENSSDEPNTSALPMPTPFTSSGVGSAIPASEVGGQATYSSLPTPLLPPFTTTSATVGNGNNSTTGGIMPNTTGGTFAGSGTGASSASATGGPEITPPVTSNGGGHILHGERHRSLIGLAVLAAGIHHIAYR</sequence>
<gene>
    <name evidence="2" type="ORF">A1O1_04713</name>
</gene>
<dbReference type="AlphaFoldDB" id="W9YEU9"/>
<evidence type="ECO:0000313" key="2">
    <source>
        <dbReference type="EMBL" id="EXJ87786.1"/>
    </source>
</evidence>
<dbReference type="eggNOG" id="ENOG502S2DA">
    <property type="taxonomic scope" value="Eukaryota"/>
</dbReference>
<protein>
    <submittedName>
        <fullName evidence="2">Uncharacterized protein</fullName>
    </submittedName>
</protein>
<organism evidence="2 3">
    <name type="scientific">Capronia coronata CBS 617.96</name>
    <dbReference type="NCBI Taxonomy" id="1182541"/>
    <lineage>
        <taxon>Eukaryota</taxon>
        <taxon>Fungi</taxon>
        <taxon>Dikarya</taxon>
        <taxon>Ascomycota</taxon>
        <taxon>Pezizomycotina</taxon>
        <taxon>Eurotiomycetes</taxon>
        <taxon>Chaetothyriomycetidae</taxon>
        <taxon>Chaetothyriales</taxon>
        <taxon>Herpotrichiellaceae</taxon>
        <taxon>Capronia</taxon>
    </lineage>
</organism>
<name>W9YEU9_9EURO</name>
<dbReference type="HOGENOM" id="CLU_844666_0_0_1"/>
<dbReference type="Proteomes" id="UP000019484">
    <property type="component" value="Unassembled WGS sequence"/>
</dbReference>
<dbReference type="GeneID" id="19159591"/>
<proteinExistence type="predicted"/>
<keyword evidence="3" id="KW-1185">Reference proteome</keyword>
<dbReference type="OrthoDB" id="3438781at2759"/>